<dbReference type="PANTHER" id="PTHR43677:SF1">
    <property type="entry name" value="ACRYLYL-COA REDUCTASE ACUI-RELATED"/>
    <property type="match status" value="1"/>
</dbReference>
<dbReference type="NCBIfam" id="TIGR02823">
    <property type="entry name" value="oxido_YhdH"/>
    <property type="match status" value="1"/>
</dbReference>
<evidence type="ECO:0000313" key="2">
    <source>
        <dbReference type="EMBL" id="QGG97054.1"/>
    </source>
</evidence>
<dbReference type="GO" id="GO:0043958">
    <property type="term" value="F:acryloyl-CoA reductase (NADH) activity"/>
    <property type="evidence" value="ECO:0007669"/>
    <property type="project" value="UniProtKB-EC"/>
</dbReference>
<name>A0A5Q2RNS9_9ACTN</name>
<dbReference type="InterPro" id="IPR013154">
    <property type="entry name" value="ADH-like_N"/>
</dbReference>
<dbReference type="GO" id="GO:0043957">
    <property type="term" value="F:acryloyl-CoA reductase (NADPH) activity"/>
    <property type="evidence" value="ECO:0007669"/>
    <property type="project" value="TreeGrafter"/>
</dbReference>
<dbReference type="EC" id="1.3.1.95" evidence="2"/>
<dbReference type="AlphaFoldDB" id="A0A5Q2RNS9"/>
<dbReference type="Gene3D" id="3.40.50.720">
    <property type="entry name" value="NAD(P)-binding Rossmann-like Domain"/>
    <property type="match status" value="1"/>
</dbReference>
<dbReference type="EMBL" id="CP045851">
    <property type="protein sequence ID" value="QGG97054.1"/>
    <property type="molecule type" value="Genomic_DNA"/>
</dbReference>
<dbReference type="CDD" id="cd08288">
    <property type="entry name" value="MDR_yhdh"/>
    <property type="match status" value="1"/>
</dbReference>
<dbReference type="Pfam" id="PF08240">
    <property type="entry name" value="ADH_N"/>
    <property type="match status" value="1"/>
</dbReference>
<dbReference type="Proteomes" id="UP000334019">
    <property type="component" value="Chromosome"/>
</dbReference>
<dbReference type="Gene3D" id="3.90.180.10">
    <property type="entry name" value="Medium-chain alcohol dehydrogenases, catalytic domain"/>
    <property type="match status" value="1"/>
</dbReference>
<dbReference type="InterPro" id="IPR014188">
    <property type="entry name" value="Acrylyl-CoA_reductase_AcuI"/>
</dbReference>
<evidence type="ECO:0000313" key="3">
    <source>
        <dbReference type="Proteomes" id="UP000334019"/>
    </source>
</evidence>
<proteinExistence type="predicted"/>
<dbReference type="InterPro" id="IPR013149">
    <property type="entry name" value="ADH-like_C"/>
</dbReference>
<dbReference type="SUPFAM" id="SSF51735">
    <property type="entry name" value="NAD(P)-binding Rossmann-fold domains"/>
    <property type="match status" value="1"/>
</dbReference>
<dbReference type="Pfam" id="PF00107">
    <property type="entry name" value="ADH_zinc_N"/>
    <property type="match status" value="1"/>
</dbReference>
<keyword evidence="3" id="KW-1185">Reference proteome</keyword>
<dbReference type="PANTHER" id="PTHR43677">
    <property type="entry name" value="SHORT-CHAIN DEHYDROGENASE/REDUCTASE"/>
    <property type="match status" value="1"/>
</dbReference>
<feature type="domain" description="Enoyl reductase (ER)" evidence="1">
    <location>
        <begin position="4"/>
        <end position="318"/>
    </location>
</feature>
<protein>
    <submittedName>
        <fullName evidence="2">Acryloyl-CoA reductase</fullName>
        <ecNumber evidence="2">1.3.1.95</ecNumber>
    </submittedName>
</protein>
<accession>A0A5Q2RNS9</accession>
<evidence type="ECO:0000259" key="1">
    <source>
        <dbReference type="SMART" id="SM00829"/>
    </source>
</evidence>
<keyword evidence="2" id="KW-0560">Oxidoreductase</keyword>
<dbReference type="InterPro" id="IPR020843">
    <property type="entry name" value="ER"/>
</dbReference>
<organism evidence="2 3">
    <name type="scientific">Actinomarinicola tropica</name>
    <dbReference type="NCBI Taxonomy" id="2789776"/>
    <lineage>
        <taxon>Bacteria</taxon>
        <taxon>Bacillati</taxon>
        <taxon>Actinomycetota</taxon>
        <taxon>Acidimicrobiia</taxon>
        <taxon>Acidimicrobiales</taxon>
        <taxon>Iamiaceae</taxon>
        <taxon>Actinomarinicola</taxon>
    </lineage>
</organism>
<dbReference type="InterPro" id="IPR011032">
    <property type="entry name" value="GroES-like_sf"/>
</dbReference>
<sequence length="322" mass="34078">MLDRTDDHVEATIRELDDVDLPAGEVTIDVEWSTVNYKDGLAYAGRPGVVDRYPIVPGVDLAGTVHSSDDPRYGPGDRVTVNGCRMGERHWGGHAERARVPADWVVRLPDAIDTRTAMAIGTAGLTSMLCVLALERHGLTPDDGTVVVTGSSGGVGSVAISLLARRGFRVAAVTGRTEEEPYLRRIGAVEVVDRAELAGPGRPLASERWAGGVDAVGSHTLANVLSATAYGGVVAACGLAQGMDLPASVAPFILRGVTLVGVESVVTPHDRRVAAWDRLATDIDRDLLETMVTEVGLGELPDVTARILEGKVRGRVVVDVRR</sequence>
<reference evidence="2 3" key="1">
    <citation type="submission" date="2019-11" db="EMBL/GenBank/DDBJ databases">
        <authorList>
            <person name="He Y."/>
        </authorList>
    </citation>
    <scope>NUCLEOTIDE SEQUENCE [LARGE SCALE GENOMIC DNA]</scope>
    <source>
        <strain evidence="2 3">SCSIO 58843</strain>
    </source>
</reference>
<gene>
    <name evidence="2" type="ORF">GH723_08980</name>
</gene>
<dbReference type="SMART" id="SM00829">
    <property type="entry name" value="PKS_ER"/>
    <property type="match status" value="1"/>
</dbReference>
<dbReference type="SUPFAM" id="SSF50129">
    <property type="entry name" value="GroES-like"/>
    <property type="match status" value="1"/>
</dbReference>
<dbReference type="InterPro" id="IPR051397">
    <property type="entry name" value="Zn-ADH-like_protein"/>
</dbReference>
<dbReference type="KEGG" id="atq:GH723_08980"/>
<dbReference type="InterPro" id="IPR036291">
    <property type="entry name" value="NAD(P)-bd_dom_sf"/>
</dbReference>